<accession>A0A4Z1H4R9</accession>
<dbReference type="Pfam" id="PF00651">
    <property type="entry name" value="BTB"/>
    <property type="match status" value="1"/>
</dbReference>
<dbReference type="Gene3D" id="3.30.710.10">
    <property type="entry name" value="Potassium Channel Kv1.1, Chain A"/>
    <property type="match status" value="1"/>
</dbReference>
<dbReference type="PANTHER" id="PTHR47843">
    <property type="entry name" value="BTB DOMAIN-CONTAINING PROTEIN-RELATED"/>
    <property type="match status" value="1"/>
</dbReference>
<dbReference type="InterPro" id="IPR000210">
    <property type="entry name" value="BTB/POZ_dom"/>
</dbReference>
<dbReference type="AlphaFoldDB" id="A0A4Z1H4R9"/>
<feature type="domain" description="BTB" evidence="1">
    <location>
        <begin position="28"/>
        <end position="95"/>
    </location>
</feature>
<evidence type="ECO:0000313" key="3">
    <source>
        <dbReference type="Proteomes" id="UP000297452"/>
    </source>
</evidence>
<dbReference type="SUPFAM" id="SSF54695">
    <property type="entry name" value="POZ domain"/>
    <property type="match status" value="1"/>
</dbReference>
<protein>
    <recommendedName>
        <fullName evidence="1">BTB domain-containing protein</fullName>
    </recommendedName>
</protein>
<dbReference type="InterPro" id="IPR011333">
    <property type="entry name" value="SKP1/BTB/POZ_sf"/>
</dbReference>
<dbReference type="PROSITE" id="PS50097">
    <property type="entry name" value="BTB"/>
    <property type="match status" value="1"/>
</dbReference>
<dbReference type="OrthoDB" id="6359816at2759"/>
<dbReference type="PANTHER" id="PTHR47843:SF5">
    <property type="entry name" value="BTB_POZ DOMAIN PROTEIN"/>
    <property type="match status" value="1"/>
</dbReference>
<keyword evidence="3" id="KW-1185">Reference proteome</keyword>
<sequence length="280" mass="31196">MNSKSAFKKCGIFSGFSADLYIQTSPYSDLTIKCGNKVFRAHRNVVCLQSRPLAAHVDGAFLEALTGEINLPDDHPAIVERIIKLLYTGDFDATPSIDEIVGEASNIYFQESPIEASDEKSTALVEETVFQVVDGSLEILTICKRVFIMAEKYDIQELKVLAKTKFEEAVFTEWNTISLSASLRLMYDELPESDHLLKDIAIQAAADHMEELADRGEFAKLCKENGEIAYDVLKAFLRVANHSAIVCPNCNTKHRGKASNKGKQKYICHGCDDHFYIASN</sequence>
<dbReference type="STRING" id="278944.A0A4Z1H4R9"/>
<gene>
    <name evidence="2" type="ORF">BOTNAR_1347g00010</name>
</gene>
<organism evidence="2 3">
    <name type="scientific">Botryotinia narcissicola</name>
    <dbReference type="NCBI Taxonomy" id="278944"/>
    <lineage>
        <taxon>Eukaryota</taxon>
        <taxon>Fungi</taxon>
        <taxon>Dikarya</taxon>
        <taxon>Ascomycota</taxon>
        <taxon>Pezizomycotina</taxon>
        <taxon>Leotiomycetes</taxon>
        <taxon>Helotiales</taxon>
        <taxon>Sclerotiniaceae</taxon>
        <taxon>Botryotinia</taxon>
    </lineage>
</organism>
<evidence type="ECO:0000313" key="2">
    <source>
        <dbReference type="EMBL" id="TGO43725.1"/>
    </source>
</evidence>
<reference evidence="2 3" key="1">
    <citation type="submission" date="2017-12" db="EMBL/GenBank/DDBJ databases">
        <title>Comparative genomics of Botrytis spp.</title>
        <authorList>
            <person name="Valero-Jimenez C.A."/>
            <person name="Tapia P."/>
            <person name="Veloso J."/>
            <person name="Silva-Moreno E."/>
            <person name="Staats M."/>
            <person name="Valdes J.H."/>
            <person name="Van Kan J.A.L."/>
        </authorList>
    </citation>
    <scope>NUCLEOTIDE SEQUENCE [LARGE SCALE GENOMIC DNA]</scope>
    <source>
        <strain evidence="2 3">MUCL2120</strain>
    </source>
</reference>
<name>A0A4Z1H4R9_9HELO</name>
<dbReference type="EMBL" id="PQXJ01001341">
    <property type="protein sequence ID" value="TGO43725.1"/>
    <property type="molecule type" value="Genomic_DNA"/>
</dbReference>
<dbReference type="CDD" id="cd18186">
    <property type="entry name" value="BTB_POZ_ZBTB_KLHL-like"/>
    <property type="match status" value="1"/>
</dbReference>
<dbReference type="Proteomes" id="UP000297452">
    <property type="component" value="Unassembled WGS sequence"/>
</dbReference>
<evidence type="ECO:0000259" key="1">
    <source>
        <dbReference type="PROSITE" id="PS50097"/>
    </source>
</evidence>
<proteinExistence type="predicted"/>
<comment type="caution">
    <text evidence="2">The sequence shown here is derived from an EMBL/GenBank/DDBJ whole genome shotgun (WGS) entry which is preliminary data.</text>
</comment>